<name>A0AAQ3MWA5_VIGMU</name>
<dbReference type="AlphaFoldDB" id="A0AAQ3MWA5"/>
<reference evidence="1 2" key="1">
    <citation type="journal article" date="2023" name="Life. Sci Alliance">
        <title>Evolutionary insights into 3D genome organization and epigenetic landscape of Vigna mungo.</title>
        <authorList>
            <person name="Junaid A."/>
            <person name="Singh B."/>
            <person name="Bhatia S."/>
        </authorList>
    </citation>
    <scope>NUCLEOTIDE SEQUENCE [LARGE SCALE GENOMIC DNA]</scope>
    <source>
        <strain evidence="1">Urdbean</strain>
    </source>
</reference>
<evidence type="ECO:0000313" key="2">
    <source>
        <dbReference type="Proteomes" id="UP001374535"/>
    </source>
</evidence>
<organism evidence="1 2">
    <name type="scientific">Vigna mungo</name>
    <name type="common">Black gram</name>
    <name type="synonym">Phaseolus mungo</name>
    <dbReference type="NCBI Taxonomy" id="3915"/>
    <lineage>
        <taxon>Eukaryota</taxon>
        <taxon>Viridiplantae</taxon>
        <taxon>Streptophyta</taxon>
        <taxon>Embryophyta</taxon>
        <taxon>Tracheophyta</taxon>
        <taxon>Spermatophyta</taxon>
        <taxon>Magnoliopsida</taxon>
        <taxon>eudicotyledons</taxon>
        <taxon>Gunneridae</taxon>
        <taxon>Pentapetalae</taxon>
        <taxon>rosids</taxon>
        <taxon>fabids</taxon>
        <taxon>Fabales</taxon>
        <taxon>Fabaceae</taxon>
        <taxon>Papilionoideae</taxon>
        <taxon>50 kb inversion clade</taxon>
        <taxon>NPAAA clade</taxon>
        <taxon>indigoferoid/millettioid clade</taxon>
        <taxon>Phaseoleae</taxon>
        <taxon>Vigna</taxon>
    </lineage>
</organism>
<accession>A0AAQ3MWA5</accession>
<proteinExistence type="predicted"/>
<sequence>MSWQGVYSIKHDITDVQCLMPGLLLAIRKVVRLKVPTQSNDMNSFYPSASSGSTFFYRYFTNLAEFGIWPGEVYMKKIIHLFNLLAKNFNLVQLKGPSTPASIQTSHRRLQNK</sequence>
<keyword evidence="2" id="KW-1185">Reference proteome</keyword>
<dbReference type="Proteomes" id="UP001374535">
    <property type="component" value="Chromosome 9"/>
</dbReference>
<dbReference type="EMBL" id="CP144692">
    <property type="protein sequence ID" value="WVY98964.1"/>
    <property type="molecule type" value="Genomic_DNA"/>
</dbReference>
<gene>
    <name evidence="1" type="ORF">V8G54_031115</name>
</gene>
<evidence type="ECO:0000313" key="1">
    <source>
        <dbReference type="EMBL" id="WVY98964.1"/>
    </source>
</evidence>
<protein>
    <submittedName>
        <fullName evidence="1">Uncharacterized protein</fullName>
    </submittedName>
</protein>